<reference evidence="9 10" key="1">
    <citation type="submission" date="2024-09" db="EMBL/GenBank/DDBJ databases">
        <authorList>
            <person name="Sun Q."/>
            <person name="Mori K."/>
        </authorList>
    </citation>
    <scope>NUCLEOTIDE SEQUENCE [LARGE SCALE GENOMIC DNA]</scope>
    <source>
        <strain evidence="9 10">KCTC 23315</strain>
    </source>
</reference>
<evidence type="ECO:0000313" key="10">
    <source>
        <dbReference type="Proteomes" id="UP001589813"/>
    </source>
</evidence>
<comment type="subcellular location">
    <subcellularLocation>
        <location evidence="1">Cell membrane</location>
        <topology evidence="1">Multi-pass membrane protein</topology>
    </subcellularLocation>
</comment>
<keyword evidence="4 7" id="KW-0812">Transmembrane</keyword>
<evidence type="ECO:0000256" key="3">
    <source>
        <dbReference type="ARBA" id="ARBA00022475"/>
    </source>
</evidence>
<dbReference type="RefSeq" id="WP_377246318.1">
    <property type="nucleotide sequence ID" value="NZ_JBHLXP010000004.1"/>
</dbReference>
<protein>
    <submittedName>
        <fullName evidence="9">ABC transporter permease</fullName>
    </submittedName>
</protein>
<evidence type="ECO:0000256" key="6">
    <source>
        <dbReference type="ARBA" id="ARBA00023136"/>
    </source>
</evidence>
<dbReference type="PANTHER" id="PTHR30489">
    <property type="entry name" value="LIPOPROTEIN-RELEASING SYSTEM TRANSMEMBRANE PROTEIN LOLE"/>
    <property type="match status" value="1"/>
</dbReference>
<comment type="similarity">
    <text evidence="2">Belongs to the ABC-4 integral membrane protein family. LolC/E subfamily.</text>
</comment>
<comment type="caution">
    <text evidence="9">The sequence shown here is derived from an EMBL/GenBank/DDBJ whole genome shotgun (WGS) entry which is preliminary data.</text>
</comment>
<evidence type="ECO:0000256" key="4">
    <source>
        <dbReference type="ARBA" id="ARBA00022692"/>
    </source>
</evidence>
<evidence type="ECO:0000256" key="7">
    <source>
        <dbReference type="SAM" id="Phobius"/>
    </source>
</evidence>
<gene>
    <name evidence="9" type="ORF">ACFFJP_15930</name>
</gene>
<dbReference type="PANTHER" id="PTHR30489:SF0">
    <property type="entry name" value="LIPOPROTEIN-RELEASING SYSTEM TRANSMEMBRANE PROTEIN LOLE"/>
    <property type="match status" value="1"/>
</dbReference>
<evidence type="ECO:0000259" key="8">
    <source>
        <dbReference type="Pfam" id="PF02687"/>
    </source>
</evidence>
<evidence type="ECO:0000256" key="1">
    <source>
        <dbReference type="ARBA" id="ARBA00004651"/>
    </source>
</evidence>
<evidence type="ECO:0000256" key="5">
    <source>
        <dbReference type="ARBA" id="ARBA00022989"/>
    </source>
</evidence>
<dbReference type="EMBL" id="JBHLXP010000004">
    <property type="protein sequence ID" value="MFC0049789.1"/>
    <property type="molecule type" value="Genomic_DNA"/>
</dbReference>
<organism evidence="9 10">
    <name type="scientific">Rheinheimera tilapiae</name>
    <dbReference type="NCBI Taxonomy" id="875043"/>
    <lineage>
        <taxon>Bacteria</taxon>
        <taxon>Pseudomonadati</taxon>
        <taxon>Pseudomonadota</taxon>
        <taxon>Gammaproteobacteria</taxon>
        <taxon>Chromatiales</taxon>
        <taxon>Chromatiaceae</taxon>
        <taxon>Rheinheimera</taxon>
    </lineage>
</organism>
<feature type="transmembrane region" description="Helical" evidence="7">
    <location>
        <begin position="313"/>
        <end position="338"/>
    </location>
</feature>
<dbReference type="InterPro" id="IPR051447">
    <property type="entry name" value="Lipoprotein-release_system"/>
</dbReference>
<keyword evidence="6 7" id="KW-0472">Membrane</keyword>
<feature type="transmembrane region" description="Helical" evidence="7">
    <location>
        <begin position="358"/>
        <end position="387"/>
    </location>
</feature>
<evidence type="ECO:0000256" key="2">
    <source>
        <dbReference type="ARBA" id="ARBA00005236"/>
    </source>
</evidence>
<name>A0ABV6BFZ2_9GAMM</name>
<evidence type="ECO:0000313" key="9">
    <source>
        <dbReference type="EMBL" id="MFC0049789.1"/>
    </source>
</evidence>
<feature type="transmembrane region" description="Helical" evidence="7">
    <location>
        <begin position="269"/>
        <end position="293"/>
    </location>
</feature>
<dbReference type="Proteomes" id="UP001589813">
    <property type="component" value="Unassembled WGS sequence"/>
</dbReference>
<feature type="domain" description="ABC3 transporter permease C-terminal" evidence="8">
    <location>
        <begin position="273"/>
        <end position="397"/>
    </location>
</feature>
<dbReference type="InterPro" id="IPR003838">
    <property type="entry name" value="ABC3_permease_C"/>
</dbReference>
<dbReference type="Pfam" id="PF02687">
    <property type="entry name" value="FtsX"/>
    <property type="match status" value="1"/>
</dbReference>
<keyword evidence="5 7" id="KW-1133">Transmembrane helix</keyword>
<keyword evidence="10" id="KW-1185">Reference proteome</keyword>
<proteinExistence type="inferred from homology"/>
<sequence>MFQAALLNLWRHRRRTLFTGLVCSAAMTAVLLGAGFALFTYQSLAEKAARDLGHLTLSHPDYFLDNEDVPLQHGINRDPALEKRLLARDDVKAVLPRLQFSGLVSNGEKSTIFLGSGVDGSEFQLKGPFLQIKAGGVLPPAYLSKADDSIPLLIGEGLAAILKAKVGSELSLMSATSTGALNALDVVVVGIFSTGVPDLDKRQLYLPIKAGQQLLQSDKISELNIYLLHDQHQDELAAALQSELPDSKVTPWQDRAFVFKAVRDLYNRIFGTLGILMLLLVLFAVGHGISQVVTERTREIGTMAALGERRSRIVGNFVLEALLLGAFSAVVATLSTLVCCELLRQFKVMMPPPPGSSQGYPLMISFSAELTLYAGLVLMAVCMLFALKASLSAARKPLVEALGFV</sequence>
<accession>A0ABV6BFZ2</accession>
<feature type="transmembrane region" description="Helical" evidence="7">
    <location>
        <begin position="21"/>
        <end position="41"/>
    </location>
</feature>
<keyword evidence="3" id="KW-1003">Cell membrane</keyword>